<dbReference type="AlphaFoldDB" id="A0A8J8WDG9"/>
<dbReference type="EMBL" id="JACEEZ010025619">
    <property type="protein sequence ID" value="KAG0699089.1"/>
    <property type="molecule type" value="Genomic_DNA"/>
</dbReference>
<evidence type="ECO:0000313" key="3">
    <source>
        <dbReference type="Proteomes" id="UP000770661"/>
    </source>
</evidence>
<accession>A0A8J8WDG9</accession>
<protein>
    <submittedName>
        <fullName evidence="2">Uncharacterized protein</fullName>
    </submittedName>
</protein>
<evidence type="ECO:0000256" key="1">
    <source>
        <dbReference type="SAM" id="MobiDB-lite"/>
    </source>
</evidence>
<name>A0A8J8WDG9_CHIOP</name>
<organism evidence="2 3">
    <name type="scientific">Chionoecetes opilio</name>
    <name type="common">Atlantic snow crab</name>
    <name type="synonym">Cancer opilio</name>
    <dbReference type="NCBI Taxonomy" id="41210"/>
    <lineage>
        <taxon>Eukaryota</taxon>
        <taxon>Metazoa</taxon>
        <taxon>Ecdysozoa</taxon>
        <taxon>Arthropoda</taxon>
        <taxon>Crustacea</taxon>
        <taxon>Multicrustacea</taxon>
        <taxon>Malacostraca</taxon>
        <taxon>Eumalacostraca</taxon>
        <taxon>Eucarida</taxon>
        <taxon>Decapoda</taxon>
        <taxon>Pleocyemata</taxon>
        <taxon>Brachyura</taxon>
        <taxon>Eubrachyura</taxon>
        <taxon>Majoidea</taxon>
        <taxon>Majidae</taxon>
        <taxon>Chionoecetes</taxon>
    </lineage>
</organism>
<sequence length="186" mass="20648">MPPCSSDRGISPEATGASPPRAEEVLWRAALTRGRTTKNSSGSRVPVLGDLGKDYRFRPQVPSTKPRVMATGIYALKVLSSSEVQVKLTAHDLQVMGDISRFMALLNATKWNEGHLPQRAPLNDLLLHERNLFSRDPQTRAGGRGAQAFPSSPLVRLRRTLWPAVLHGHKISMRRRKAMVRKPVQT</sequence>
<feature type="region of interest" description="Disordered" evidence="1">
    <location>
        <begin position="1"/>
        <end position="23"/>
    </location>
</feature>
<proteinExistence type="predicted"/>
<evidence type="ECO:0000313" key="2">
    <source>
        <dbReference type="EMBL" id="KAG0699089.1"/>
    </source>
</evidence>
<comment type="caution">
    <text evidence="2">The sequence shown here is derived from an EMBL/GenBank/DDBJ whole genome shotgun (WGS) entry which is preliminary data.</text>
</comment>
<dbReference type="Proteomes" id="UP000770661">
    <property type="component" value="Unassembled WGS sequence"/>
</dbReference>
<gene>
    <name evidence="2" type="ORF">GWK47_025902</name>
</gene>
<keyword evidence="3" id="KW-1185">Reference proteome</keyword>
<reference evidence="2" key="1">
    <citation type="submission" date="2020-07" db="EMBL/GenBank/DDBJ databases">
        <title>The High-quality genome of the commercially important snow crab, Chionoecetes opilio.</title>
        <authorList>
            <person name="Jeong J.-H."/>
            <person name="Ryu S."/>
        </authorList>
    </citation>
    <scope>NUCLEOTIDE SEQUENCE</scope>
    <source>
        <strain evidence="2">MADBK_172401_WGS</strain>
        <tissue evidence="2">Digestive gland</tissue>
    </source>
</reference>